<dbReference type="HOGENOM" id="CLU_1610568_0_0_1"/>
<dbReference type="Proteomes" id="UP000019473">
    <property type="component" value="Unassembled WGS sequence"/>
</dbReference>
<comment type="caution">
    <text evidence="2">The sequence shown here is derived from an EMBL/GenBank/DDBJ whole genome shotgun (WGS) entry which is preliminary data.</text>
</comment>
<keyword evidence="3" id="KW-1185">Reference proteome</keyword>
<organism evidence="2 3">
    <name type="scientific">Cladophialophora yegresii CBS 114405</name>
    <dbReference type="NCBI Taxonomy" id="1182544"/>
    <lineage>
        <taxon>Eukaryota</taxon>
        <taxon>Fungi</taxon>
        <taxon>Dikarya</taxon>
        <taxon>Ascomycota</taxon>
        <taxon>Pezizomycotina</taxon>
        <taxon>Eurotiomycetes</taxon>
        <taxon>Chaetothyriomycetidae</taxon>
        <taxon>Chaetothyriales</taxon>
        <taxon>Herpotrichiellaceae</taxon>
        <taxon>Cladophialophora</taxon>
    </lineage>
</organism>
<dbReference type="AlphaFoldDB" id="W9VZ75"/>
<dbReference type="EMBL" id="AMGW01000004">
    <property type="protein sequence ID" value="EXJ58010.1"/>
    <property type="molecule type" value="Genomic_DNA"/>
</dbReference>
<proteinExistence type="predicted"/>
<dbReference type="RefSeq" id="XP_007757633.1">
    <property type="nucleotide sequence ID" value="XM_007759443.1"/>
</dbReference>
<name>W9VZ75_9EURO</name>
<dbReference type="OrthoDB" id="10480900at2759"/>
<evidence type="ECO:0000313" key="3">
    <source>
        <dbReference type="Proteomes" id="UP000019473"/>
    </source>
</evidence>
<reference evidence="2 3" key="1">
    <citation type="submission" date="2013-03" db="EMBL/GenBank/DDBJ databases">
        <title>The Genome Sequence of Cladophialophora yegresii CBS 114405.</title>
        <authorList>
            <consortium name="The Broad Institute Genomics Platform"/>
            <person name="Cuomo C."/>
            <person name="de Hoog S."/>
            <person name="Gorbushina A."/>
            <person name="Walker B."/>
            <person name="Young S.K."/>
            <person name="Zeng Q."/>
            <person name="Gargeya S."/>
            <person name="Fitzgerald M."/>
            <person name="Haas B."/>
            <person name="Abouelleil A."/>
            <person name="Allen A.W."/>
            <person name="Alvarado L."/>
            <person name="Arachchi H.M."/>
            <person name="Berlin A.M."/>
            <person name="Chapman S.B."/>
            <person name="Gainer-Dewar J."/>
            <person name="Goldberg J."/>
            <person name="Griggs A."/>
            <person name="Gujja S."/>
            <person name="Hansen M."/>
            <person name="Howarth C."/>
            <person name="Imamovic A."/>
            <person name="Ireland A."/>
            <person name="Larimer J."/>
            <person name="McCowan C."/>
            <person name="Murphy C."/>
            <person name="Pearson M."/>
            <person name="Poon T.W."/>
            <person name="Priest M."/>
            <person name="Roberts A."/>
            <person name="Saif S."/>
            <person name="Shea T."/>
            <person name="Sisk P."/>
            <person name="Sykes S."/>
            <person name="Wortman J."/>
            <person name="Nusbaum C."/>
            <person name="Birren B."/>
        </authorList>
    </citation>
    <scope>NUCLEOTIDE SEQUENCE [LARGE SCALE GENOMIC DNA]</scope>
    <source>
        <strain evidence="2 3">CBS 114405</strain>
    </source>
</reference>
<gene>
    <name evidence="2" type="ORF">A1O7_05433</name>
</gene>
<sequence>MSKPPAMNGRGRFSSLVEELVGAASSADRTEPHTKQAFDELLDDVWIAPTSEKANIVVLDKSTIASGSKRFMERVTEIRQMDTISLLKGELQRALAKVHECEAAFETTCGLPNDRRKRRAQEAVDEQLGQVEAARKRFRANATKVEENDSELEERQESQELGTITL</sequence>
<protein>
    <submittedName>
        <fullName evidence="2">Uncharacterized protein</fullName>
    </submittedName>
</protein>
<accession>W9VZ75</accession>
<dbReference type="VEuPathDB" id="FungiDB:A1O7_05433"/>
<dbReference type="GeneID" id="19180018"/>
<evidence type="ECO:0000256" key="1">
    <source>
        <dbReference type="SAM" id="MobiDB-lite"/>
    </source>
</evidence>
<feature type="region of interest" description="Disordered" evidence="1">
    <location>
        <begin position="142"/>
        <end position="166"/>
    </location>
</feature>
<evidence type="ECO:0000313" key="2">
    <source>
        <dbReference type="EMBL" id="EXJ58010.1"/>
    </source>
</evidence>